<name>A0ABR7RVJ5_AQUAC</name>
<dbReference type="PANTHER" id="PTHR14859">
    <property type="entry name" value="CALCOFLUOR WHITE HYPERSENSITIVE PROTEIN PRECURSOR"/>
    <property type="match status" value="1"/>
</dbReference>
<dbReference type="PANTHER" id="PTHR14859:SF1">
    <property type="entry name" value="PGAP2-INTERACTING PROTEIN"/>
    <property type="match status" value="1"/>
</dbReference>
<dbReference type="Proteomes" id="UP000744555">
    <property type="component" value="Unassembled WGS sequence"/>
</dbReference>
<dbReference type="Gene3D" id="3.60.10.10">
    <property type="entry name" value="Endonuclease/exonuclease/phosphatase"/>
    <property type="match status" value="1"/>
</dbReference>
<keyword evidence="3" id="KW-1185">Reference proteome</keyword>
<comment type="caution">
    <text evidence="2">The sequence shown here is derived from an EMBL/GenBank/DDBJ whole genome shotgun (WGS) entry which is preliminary data.</text>
</comment>
<reference evidence="2 3" key="1">
    <citation type="submission" date="2016-06" db="EMBL/GenBank/DDBJ databases">
        <authorList>
            <person name="Ramos C."/>
            <person name="Pintado A."/>
            <person name="Crespo-Gomez J.I."/>
        </authorList>
    </citation>
    <scope>NUCLEOTIDE SEQUENCE [LARGE SCALE GENOMIC DNA]</scope>
    <source>
        <strain evidence="2 3">AVO110</strain>
    </source>
</reference>
<dbReference type="InterPro" id="IPR051916">
    <property type="entry name" value="GPI-anchor_lipid_remodeler"/>
</dbReference>
<dbReference type="Pfam" id="PF03372">
    <property type="entry name" value="Exo_endo_phos"/>
    <property type="match status" value="1"/>
</dbReference>
<dbReference type="RefSeq" id="WP_187804455.1">
    <property type="nucleotide sequence ID" value="NZ_LZEU01000001.1"/>
</dbReference>
<dbReference type="SUPFAM" id="SSF56219">
    <property type="entry name" value="DNase I-like"/>
    <property type="match status" value="1"/>
</dbReference>
<dbReference type="InterPro" id="IPR036691">
    <property type="entry name" value="Endo/exonu/phosph_ase_sf"/>
</dbReference>
<dbReference type="InterPro" id="IPR005135">
    <property type="entry name" value="Endo/exonuclease/phosphatase"/>
</dbReference>
<keyword evidence="2" id="KW-0255">Endonuclease</keyword>
<protein>
    <submittedName>
        <fullName evidence="2">Endonuclease</fullName>
    </submittedName>
</protein>
<organism evidence="2 3">
    <name type="scientific">Aquipseudomonas alcaligenes</name>
    <name type="common">Pseudomonas alcaligenes</name>
    <dbReference type="NCBI Taxonomy" id="43263"/>
    <lineage>
        <taxon>Bacteria</taxon>
        <taxon>Pseudomonadati</taxon>
        <taxon>Pseudomonadota</taxon>
        <taxon>Gammaproteobacteria</taxon>
        <taxon>Pseudomonadales</taxon>
        <taxon>Pseudomonadaceae</taxon>
        <taxon>Aquipseudomonas</taxon>
    </lineage>
</organism>
<keyword evidence="2" id="KW-0540">Nuclease</keyword>
<evidence type="ECO:0000313" key="3">
    <source>
        <dbReference type="Proteomes" id="UP000744555"/>
    </source>
</evidence>
<proteinExistence type="predicted"/>
<evidence type="ECO:0000313" key="2">
    <source>
        <dbReference type="EMBL" id="MBC9249305.1"/>
    </source>
</evidence>
<dbReference type="EMBL" id="LZEU01000001">
    <property type="protein sequence ID" value="MBC9249305.1"/>
    <property type="molecule type" value="Genomic_DNA"/>
</dbReference>
<keyword evidence="2" id="KW-0378">Hydrolase</keyword>
<feature type="domain" description="Endonuclease/exonuclease/phosphatase" evidence="1">
    <location>
        <begin position="58"/>
        <end position="340"/>
    </location>
</feature>
<gene>
    <name evidence="2" type="ORF">A9179_03335</name>
</gene>
<accession>A0ABR7RVJ5</accession>
<evidence type="ECO:0000259" key="1">
    <source>
        <dbReference type="Pfam" id="PF03372"/>
    </source>
</evidence>
<dbReference type="GO" id="GO:0004519">
    <property type="term" value="F:endonuclease activity"/>
    <property type="evidence" value="ECO:0007669"/>
    <property type="project" value="UniProtKB-KW"/>
</dbReference>
<sequence length="360" mass="39618">MTLPRPLRISLLTLASAAAIFAALIYCLTWHPVAREEVPVACHIAAPQLRPGQALKVMTWNLQSLGGRGRVPQYLLDATAPPTRQASATVRAATLDQVVRVLREEQPDILFLQELQDGARASDYEDQLALLMERLSDLYPCRSEAFYWRAAFVPHPRIFGSVGMKLATLSRFHISSAERQQLPMSDGNPLTRPFAPKPALLVSRLPLHGGGELVALNSHFAPAGRHADNLYLQAQMTRSLLDHLEQSATPWVFGGDLNLLPPGQYAQLPATQRAGYAAHSELASLAHQLPSIPSGADAAGPERQQWYSFTPFGQASADRTLDHLLYSPRLSRLDAQVRRHDTAEISNHLPLSARLLLPLN</sequence>